<dbReference type="SUPFAM" id="SSF57095">
    <property type="entry name" value="Scorpion toxin-like"/>
    <property type="match status" value="1"/>
</dbReference>
<dbReference type="OrthoDB" id="997377at2759"/>
<evidence type="ECO:0000256" key="3">
    <source>
        <dbReference type="ARBA" id="ARBA00022577"/>
    </source>
</evidence>
<evidence type="ECO:0000256" key="4">
    <source>
        <dbReference type="ARBA" id="ARBA00022729"/>
    </source>
</evidence>
<organism evidence="9 10">
    <name type="scientific">Hibiscus trionum</name>
    <name type="common">Flower of an hour</name>
    <dbReference type="NCBI Taxonomy" id="183268"/>
    <lineage>
        <taxon>Eukaryota</taxon>
        <taxon>Viridiplantae</taxon>
        <taxon>Streptophyta</taxon>
        <taxon>Embryophyta</taxon>
        <taxon>Tracheophyta</taxon>
        <taxon>Spermatophyta</taxon>
        <taxon>Magnoliopsida</taxon>
        <taxon>eudicotyledons</taxon>
        <taxon>Gunneridae</taxon>
        <taxon>Pentapetalae</taxon>
        <taxon>rosids</taxon>
        <taxon>malvids</taxon>
        <taxon>Malvales</taxon>
        <taxon>Malvaceae</taxon>
        <taxon>Malvoideae</taxon>
        <taxon>Hibiscus</taxon>
    </lineage>
</organism>
<feature type="chain" id="PRO_5040736851" evidence="7">
    <location>
        <begin position="23"/>
        <end position="79"/>
    </location>
</feature>
<accession>A0A9W7LS92</accession>
<dbReference type="Proteomes" id="UP001165190">
    <property type="component" value="Unassembled WGS sequence"/>
</dbReference>
<dbReference type="InterPro" id="IPR036574">
    <property type="entry name" value="Scorpion_toxin-like_sf"/>
</dbReference>
<evidence type="ECO:0000313" key="9">
    <source>
        <dbReference type="EMBL" id="GMI75229.1"/>
    </source>
</evidence>
<dbReference type="AlphaFoldDB" id="A0A9W7LS92"/>
<evidence type="ECO:0000256" key="5">
    <source>
        <dbReference type="ARBA" id="ARBA00022821"/>
    </source>
</evidence>
<evidence type="ECO:0000256" key="1">
    <source>
        <dbReference type="ARBA" id="ARBA00006722"/>
    </source>
</evidence>
<dbReference type="InterPro" id="IPR003614">
    <property type="entry name" value="Knottins"/>
</dbReference>
<dbReference type="Pfam" id="PF00304">
    <property type="entry name" value="Gamma-thionin"/>
    <property type="match status" value="1"/>
</dbReference>
<dbReference type="GO" id="GO:0031640">
    <property type="term" value="P:killing of cells of another organism"/>
    <property type="evidence" value="ECO:0007669"/>
    <property type="project" value="UniProtKB-KW"/>
</dbReference>
<dbReference type="EMBL" id="BSYR01000011">
    <property type="protein sequence ID" value="GMI75229.1"/>
    <property type="molecule type" value="Genomic_DNA"/>
</dbReference>
<dbReference type="SMART" id="SM00505">
    <property type="entry name" value="Knot1"/>
    <property type="match status" value="1"/>
</dbReference>
<comment type="caution">
    <text evidence="9">The sequence shown here is derived from an EMBL/GenBank/DDBJ whole genome shotgun (WGS) entry which is preliminary data.</text>
</comment>
<protein>
    <submittedName>
        <fullName evidence="9">Low-molecular-weight cysteine-rich 68</fullName>
    </submittedName>
</protein>
<keyword evidence="10" id="KW-1185">Reference proteome</keyword>
<evidence type="ECO:0000313" key="10">
    <source>
        <dbReference type="Proteomes" id="UP001165190"/>
    </source>
</evidence>
<keyword evidence="3" id="KW-0295">Fungicide</keyword>
<evidence type="ECO:0000256" key="7">
    <source>
        <dbReference type="SAM" id="SignalP"/>
    </source>
</evidence>
<dbReference type="Gene3D" id="3.30.30.10">
    <property type="entry name" value="Knottin, scorpion toxin-like"/>
    <property type="match status" value="1"/>
</dbReference>
<gene>
    <name evidence="9" type="ORF">HRI_001192200</name>
</gene>
<dbReference type="GO" id="GO:0050832">
    <property type="term" value="P:defense response to fungus"/>
    <property type="evidence" value="ECO:0007669"/>
    <property type="project" value="UniProtKB-KW"/>
</dbReference>
<dbReference type="PANTHER" id="PTHR33147">
    <property type="entry name" value="DEFENSIN-LIKE PROTEIN 1"/>
    <property type="match status" value="1"/>
</dbReference>
<keyword evidence="4 7" id="KW-0732">Signal</keyword>
<feature type="signal peptide" evidence="7">
    <location>
        <begin position="1"/>
        <end position="22"/>
    </location>
</feature>
<evidence type="ECO:0000256" key="6">
    <source>
        <dbReference type="ARBA" id="ARBA00023157"/>
    </source>
</evidence>
<reference evidence="9" key="1">
    <citation type="submission" date="2023-05" db="EMBL/GenBank/DDBJ databases">
        <title>Genome and transcriptome analyses reveal genes involved in the formation of fine ridges on petal epidermal cells in Hibiscus trionum.</title>
        <authorList>
            <person name="Koshimizu S."/>
            <person name="Masuda S."/>
            <person name="Ishii T."/>
            <person name="Shirasu K."/>
            <person name="Hoshino A."/>
            <person name="Arita M."/>
        </authorList>
    </citation>
    <scope>NUCLEOTIDE SEQUENCE</scope>
    <source>
        <strain evidence="9">Hamamatsu line</strain>
    </source>
</reference>
<dbReference type="PROSITE" id="PS00940">
    <property type="entry name" value="GAMMA_THIONIN"/>
    <property type="match status" value="1"/>
</dbReference>
<name>A0A9W7LS92_HIBTR</name>
<dbReference type="InterPro" id="IPR008176">
    <property type="entry name" value="Defensin_plant"/>
</dbReference>
<evidence type="ECO:0000259" key="8">
    <source>
        <dbReference type="SMART" id="SM00505"/>
    </source>
</evidence>
<evidence type="ECO:0000256" key="2">
    <source>
        <dbReference type="ARBA" id="ARBA00022529"/>
    </source>
</evidence>
<sequence>MEQSFRLFSAAFLLLMLLLATAEMGPVMVEGRTCEYLSDKFVGWCLTSEDCDQICTAYENYDGGECQGFISKCVCFKHC</sequence>
<comment type="similarity">
    <text evidence="1">Belongs to the DEFL family.</text>
</comment>
<keyword evidence="6" id="KW-1015">Disulfide bond</keyword>
<feature type="domain" description="Knottins-like" evidence="8">
    <location>
        <begin position="33"/>
        <end position="79"/>
    </location>
</feature>
<keyword evidence="5" id="KW-0611">Plant defense</keyword>
<proteinExistence type="inferred from homology"/>
<dbReference type="PANTHER" id="PTHR33147:SF39">
    <property type="entry name" value="DRO1 PROTEIN-RELATED"/>
    <property type="match status" value="1"/>
</dbReference>
<keyword evidence="2" id="KW-0929">Antimicrobial</keyword>